<dbReference type="Proteomes" id="UP001642464">
    <property type="component" value="Unassembled WGS sequence"/>
</dbReference>
<evidence type="ECO:0000256" key="4">
    <source>
        <dbReference type="ARBA" id="ARBA00022989"/>
    </source>
</evidence>
<keyword evidence="9" id="KW-1185">Reference proteome</keyword>
<dbReference type="Pfam" id="PF25539">
    <property type="entry name" value="Bestrophin_2"/>
    <property type="match status" value="1"/>
</dbReference>
<keyword evidence="4 7" id="KW-1133">Transmembrane helix</keyword>
<keyword evidence="3 7" id="KW-0812">Transmembrane</keyword>
<evidence type="ECO:0000313" key="9">
    <source>
        <dbReference type="Proteomes" id="UP001642464"/>
    </source>
</evidence>
<comment type="caution">
    <text evidence="8">The sequence shown here is derived from an EMBL/GenBank/DDBJ whole genome shotgun (WGS) entry which is preliminary data.</text>
</comment>
<keyword evidence="6 7" id="KW-0472">Membrane</keyword>
<evidence type="ECO:0000256" key="6">
    <source>
        <dbReference type="ARBA" id="ARBA00023136"/>
    </source>
</evidence>
<evidence type="ECO:0000256" key="7">
    <source>
        <dbReference type="SAM" id="Phobius"/>
    </source>
</evidence>
<feature type="transmembrane region" description="Helical" evidence="7">
    <location>
        <begin position="249"/>
        <end position="269"/>
    </location>
</feature>
<organism evidence="8 9">
    <name type="scientific">Durusdinium trenchii</name>
    <dbReference type="NCBI Taxonomy" id="1381693"/>
    <lineage>
        <taxon>Eukaryota</taxon>
        <taxon>Sar</taxon>
        <taxon>Alveolata</taxon>
        <taxon>Dinophyceae</taxon>
        <taxon>Suessiales</taxon>
        <taxon>Symbiodiniaceae</taxon>
        <taxon>Durusdinium</taxon>
    </lineage>
</organism>
<reference evidence="8 9" key="1">
    <citation type="submission" date="2024-02" db="EMBL/GenBank/DDBJ databases">
        <authorList>
            <person name="Chen Y."/>
            <person name="Shah S."/>
            <person name="Dougan E. K."/>
            <person name="Thang M."/>
            <person name="Chan C."/>
        </authorList>
    </citation>
    <scope>NUCLEOTIDE SEQUENCE [LARGE SCALE GENOMIC DNA]</scope>
</reference>
<keyword evidence="5" id="KW-0406">Ion transport</keyword>
<keyword evidence="2" id="KW-0813">Transport</keyword>
<evidence type="ECO:0000256" key="3">
    <source>
        <dbReference type="ARBA" id="ARBA00022692"/>
    </source>
</evidence>
<dbReference type="PANTHER" id="PTHR33281:SF20">
    <property type="match status" value="1"/>
</dbReference>
<proteinExistence type="predicted"/>
<gene>
    <name evidence="8" type="ORF">SCF082_LOCUS11399</name>
</gene>
<evidence type="ECO:0000256" key="2">
    <source>
        <dbReference type="ARBA" id="ARBA00022448"/>
    </source>
</evidence>
<evidence type="ECO:0000256" key="5">
    <source>
        <dbReference type="ARBA" id="ARBA00023065"/>
    </source>
</evidence>
<dbReference type="PANTHER" id="PTHR33281">
    <property type="entry name" value="UPF0187 PROTEIN YNEE"/>
    <property type="match status" value="1"/>
</dbReference>
<sequence length="357" mass="40647">MRFYISGKWGFTLIWGYYGSVLPLAIAMAIPNAVLTFTLSTLNEENVYVQDADTTNTVWGILGVFSSCMFFVLNFRSRIAYNRWWEGGTLLQQTRGEWFNGYSSLIAFTNPSPDMAKKVEEFQHLLVRLMSMLYCCALQQISPDRDRPFEILSPDGVDPDSLRMLAKTTDKVEVILQWIQRLITLSMQNGVIIVAPPVVTRAYQELSRGIVNLQNARKIADFPFPFPFAQASIVMLCLHWGAVPVLCSMLLSRMLATIVSFVVICFLWGQNFIALQLESPFGSEPNDLPMQQMQMDWNNSLRALMNPHAQRPPRFNFDRERHRQLSVMMSDGTLFDSGPQLVEPTRRSAVYVNSQGT</sequence>
<protein>
    <submittedName>
        <fullName evidence="8">UPF0187 protein RSc3414</fullName>
    </submittedName>
</protein>
<feature type="transmembrane region" description="Helical" evidence="7">
    <location>
        <begin position="224"/>
        <end position="243"/>
    </location>
</feature>
<evidence type="ECO:0000313" key="8">
    <source>
        <dbReference type="EMBL" id="CAK9012150.1"/>
    </source>
</evidence>
<accession>A0ABP0JCM8</accession>
<feature type="transmembrane region" description="Helical" evidence="7">
    <location>
        <begin position="57"/>
        <end position="75"/>
    </location>
</feature>
<evidence type="ECO:0000256" key="1">
    <source>
        <dbReference type="ARBA" id="ARBA00004141"/>
    </source>
</evidence>
<feature type="transmembrane region" description="Helical" evidence="7">
    <location>
        <begin position="12"/>
        <end position="37"/>
    </location>
</feature>
<name>A0ABP0JCM8_9DINO</name>
<comment type="subcellular location">
    <subcellularLocation>
        <location evidence="1">Membrane</location>
        <topology evidence="1">Multi-pass membrane protein</topology>
    </subcellularLocation>
</comment>
<dbReference type="EMBL" id="CAXAMM010006747">
    <property type="protein sequence ID" value="CAK9012150.1"/>
    <property type="molecule type" value="Genomic_DNA"/>
</dbReference>
<dbReference type="InterPro" id="IPR044669">
    <property type="entry name" value="YneE/VCCN1/2-like"/>
</dbReference>